<feature type="compositionally biased region" description="Acidic residues" evidence="2">
    <location>
        <begin position="586"/>
        <end position="600"/>
    </location>
</feature>
<feature type="compositionally biased region" description="Basic and acidic residues" evidence="2">
    <location>
        <begin position="288"/>
        <end position="301"/>
    </location>
</feature>
<comment type="caution">
    <text evidence="3">The sequence shown here is derived from an EMBL/GenBank/DDBJ whole genome shotgun (WGS) entry which is preliminary data.</text>
</comment>
<feature type="compositionally biased region" description="Polar residues" evidence="2">
    <location>
        <begin position="402"/>
        <end position="418"/>
    </location>
</feature>
<feature type="compositionally biased region" description="Acidic residues" evidence="2">
    <location>
        <begin position="528"/>
        <end position="550"/>
    </location>
</feature>
<protein>
    <submittedName>
        <fullName evidence="3">Uncharacterized protein</fullName>
    </submittedName>
</protein>
<proteinExistence type="predicted"/>
<name>A0AAD2JMH5_9STRA</name>
<feature type="compositionally biased region" description="Basic and acidic residues" evidence="2">
    <location>
        <begin position="621"/>
        <end position="661"/>
    </location>
</feature>
<dbReference type="EMBL" id="CAKOGP040002202">
    <property type="protein sequence ID" value="CAJ1964799.1"/>
    <property type="molecule type" value="Genomic_DNA"/>
</dbReference>
<gene>
    <name evidence="3" type="ORF">CYCCA115_LOCUS20799</name>
</gene>
<reference evidence="3" key="1">
    <citation type="submission" date="2023-08" db="EMBL/GenBank/DDBJ databases">
        <authorList>
            <person name="Audoor S."/>
            <person name="Bilcke G."/>
        </authorList>
    </citation>
    <scope>NUCLEOTIDE SEQUENCE</scope>
</reference>
<feature type="compositionally biased region" description="Basic and acidic residues" evidence="2">
    <location>
        <begin position="571"/>
        <end position="585"/>
    </location>
</feature>
<evidence type="ECO:0000313" key="3">
    <source>
        <dbReference type="EMBL" id="CAJ1964799.1"/>
    </source>
</evidence>
<feature type="compositionally biased region" description="Basic and acidic residues" evidence="2">
    <location>
        <begin position="468"/>
        <end position="502"/>
    </location>
</feature>
<feature type="compositionally biased region" description="Low complexity" evidence="2">
    <location>
        <begin position="732"/>
        <end position="744"/>
    </location>
</feature>
<feature type="compositionally biased region" description="Basic residues" evidence="2">
    <location>
        <begin position="801"/>
        <end position="813"/>
    </location>
</feature>
<feature type="coiled-coil region" evidence="1">
    <location>
        <begin position="182"/>
        <end position="216"/>
    </location>
</feature>
<organism evidence="3 4">
    <name type="scientific">Cylindrotheca closterium</name>
    <dbReference type="NCBI Taxonomy" id="2856"/>
    <lineage>
        <taxon>Eukaryota</taxon>
        <taxon>Sar</taxon>
        <taxon>Stramenopiles</taxon>
        <taxon>Ochrophyta</taxon>
        <taxon>Bacillariophyta</taxon>
        <taxon>Bacillariophyceae</taxon>
        <taxon>Bacillariophycidae</taxon>
        <taxon>Bacillariales</taxon>
        <taxon>Bacillariaceae</taxon>
        <taxon>Cylindrotheca</taxon>
    </lineage>
</organism>
<accession>A0AAD2JMH5</accession>
<feature type="compositionally biased region" description="Basic residues" evidence="2">
    <location>
        <begin position="864"/>
        <end position="874"/>
    </location>
</feature>
<evidence type="ECO:0000313" key="4">
    <source>
        <dbReference type="Proteomes" id="UP001295423"/>
    </source>
</evidence>
<feature type="compositionally biased region" description="Acidic residues" evidence="2">
    <location>
        <begin position="512"/>
        <end position="521"/>
    </location>
</feature>
<feature type="compositionally biased region" description="Basic residues" evidence="2">
    <location>
        <begin position="833"/>
        <end position="846"/>
    </location>
</feature>
<feature type="region of interest" description="Disordered" evidence="2">
    <location>
        <begin position="275"/>
        <end position="669"/>
    </location>
</feature>
<evidence type="ECO:0000256" key="2">
    <source>
        <dbReference type="SAM" id="MobiDB-lite"/>
    </source>
</evidence>
<keyword evidence="4" id="KW-1185">Reference proteome</keyword>
<dbReference type="Proteomes" id="UP001295423">
    <property type="component" value="Unassembled WGS sequence"/>
</dbReference>
<feature type="region of interest" description="Disordered" evidence="2">
    <location>
        <begin position="683"/>
        <end position="900"/>
    </location>
</feature>
<feature type="compositionally biased region" description="Basic and acidic residues" evidence="2">
    <location>
        <begin position="351"/>
        <end position="360"/>
    </location>
</feature>
<sequence>MGNGNSRRYYNEDEEVPKKVAKWLAELDHVRELNQMLSEERKIITSSMEQELYDKQVELFYLGKSATKHIGFRGYLRIINKVSPRTQADFMKPDDYDASKPPPTKSTAMVLRSAILNFSLFAMFEAWLLKRMHFVSIQKHQRRLHQKGWKSIVAFYSEEIPVIQEIFAKQEPALRERVEIGKKENMDLLEEYETKIFQQEEEIMRLRKKLEEMQLGDGHVGGIAEEEVEEEKLPRSRPRMSLDQAFPGTTDKHREFNKARSPVQALIRKMNKTNSMRDIGAPGLEGDSNDKPRTKGWRTDNTRTWGADESEDESLYMEEKETDVFIGDDNDDDKLAASEKRDYKSPASDEWSDKLKEPKGPEISVQNDNDDAVSAITMPHAAVSADSVSTGDSLDDGLAALKTNSSSKDDYSVNSAKHSVSNASAGSGGGGAGGSLTSSQRKQSRDKEAIRLERERLEKAKLDRKRRKEMERVERESFYKQERERLQHQEKRLTMKREESIRMRQGRLMDVVVDENAEDSDDGKSMDDILDMDDEEPPDEFMDALEEVEDEVKKPPSVSRSYDEDDEDELQERPRRSSSHSKEFLDAEEDGDDDEEDEDVVGLNDLNLGEAPKNRNSMFSPEHHPSMDTDALLIHESEKVEKLDRRRMWQKDKADSDRELSVDDDDDSIGNELKRLEEFETAINADDEEVAASNISDDFKLLRSSSGRDLMGPEDGSGGRSRSRSRGRLGDSRSQSRGRLGNSRSRSKPKLGAGRSASLGKRRVKAANSDDEYEDFDNSKVRSASRGRTSEAVPTDDSKRSKSLNKKSRRKLKDHLEASEQSDDVSVYSKGSKSGKKKKKKARRKLKGADGSSVVDGQEEVVVRKRRKKKKKPKQNPDDLSSDDDEDMTVTSALTSGSYE</sequence>
<feature type="compositionally biased region" description="Polar residues" evidence="2">
    <location>
        <begin position="889"/>
        <end position="900"/>
    </location>
</feature>
<keyword evidence="1" id="KW-0175">Coiled coil</keyword>
<dbReference type="AlphaFoldDB" id="A0AAD2JMH5"/>
<feature type="compositionally biased region" description="Basic and acidic residues" evidence="2">
    <location>
        <begin position="333"/>
        <end position="344"/>
    </location>
</feature>
<feature type="compositionally biased region" description="Basic and acidic residues" evidence="2">
    <location>
        <begin position="443"/>
        <end position="461"/>
    </location>
</feature>
<feature type="region of interest" description="Disordered" evidence="2">
    <location>
        <begin position="226"/>
        <end position="252"/>
    </location>
</feature>
<evidence type="ECO:0000256" key="1">
    <source>
        <dbReference type="SAM" id="Coils"/>
    </source>
</evidence>